<feature type="chain" id="PRO_5013856366" description="Right handed beta helix domain-containing protein" evidence="1">
    <location>
        <begin position="23"/>
        <end position="419"/>
    </location>
</feature>
<proteinExistence type="predicted"/>
<dbReference type="InterPro" id="IPR011050">
    <property type="entry name" value="Pectin_lyase_fold/virulence"/>
</dbReference>
<dbReference type="SUPFAM" id="SSF51126">
    <property type="entry name" value="Pectin lyase-like"/>
    <property type="match status" value="1"/>
</dbReference>
<dbReference type="OrthoDB" id="3938151at2"/>
<feature type="signal peptide" evidence="1">
    <location>
        <begin position="1"/>
        <end position="22"/>
    </location>
</feature>
<protein>
    <recommendedName>
        <fullName evidence="2">Right handed beta helix domain-containing protein</fullName>
    </recommendedName>
</protein>
<dbReference type="AlphaFoldDB" id="A0A2G8RHW0"/>
<organism evidence="3 4">
    <name type="scientific">Puniceibacterium antarcticum</name>
    <dbReference type="NCBI Taxonomy" id="1206336"/>
    <lineage>
        <taxon>Bacteria</taxon>
        <taxon>Pseudomonadati</taxon>
        <taxon>Pseudomonadota</taxon>
        <taxon>Alphaproteobacteria</taxon>
        <taxon>Rhodobacterales</taxon>
        <taxon>Paracoccaceae</taxon>
        <taxon>Puniceibacterium</taxon>
    </lineage>
</organism>
<keyword evidence="4" id="KW-1185">Reference proteome</keyword>
<keyword evidence="1" id="KW-0732">Signal</keyword>
<dbReference type="InterPro" id="IPR012334">
    <property type="entry name" value="Pectin_lyas_fold"/>
</dbReference>
<dbReference type="InterPro" id="IPR039448">
    <property type="entry name" value="Beta_helix"/>
</dbReference>
<dbReference type="Proteomes" id="UP000231259">
    <property type="component" value="Unassembled WGS sequence"/>
</dbReference>
<comment type="caution">
    <text evidence="3">The sequence shown here is derived from an EMBL/GenBank/DDBJ whole genome shotgun (WGS) entry which is preliminary data.</text>
</comment>
<accession>A0A2G8RHW0</accession>
<dbReference type="RefSeq" id="WP_099910024.1">
    <property type="nucleotide sequence ID" value="NZ_AWWI01000046.1"/>
</dbReference>
<dbReference type="InterPro" id="IPR006626">
    <property type="entry name" value="PbH1"/>
</dbReference>
<evidence type="ECO:0000259" key="2">
    <source>
        <dbReference type="Pfam" id="PF13229"/>
    </source>
</evidence>
<name>A0A2G8RHW0_9RHOB</name>
<feature type="domain" description="Right handed beta helix" evidence="2">
    <location>
        <begin position="152"/>
        <end position="254"/>
    </location>
</feature>
<reference evidence="3 4" key="1">
    <citation type="submission" date="2013-09" db="EMBL/GenBank/DDBJ databases">
        <title>Genome sequencing of Phaeobacter antarcticus sp. nov. SM1211.</title>
        <authorList>
            <person name="Zhang X.-Y."/>
            <person name="Liu C."/>
            <person name="Chen X.-L."/>
            <person name="Xie B.-B."/>
            <person name="Qin Q.-L."/>
            <person name="Rong J.-C."/>
            <person name="Zhang Y.-Z."/>
        </authorList>
    </citation>
    <scope>NUCLEOTIDE SEQUENCE [LARGE SCALE GENOMIC DNA]</scope>
    <source>
        <strain evidence="3 4">SM1211</strain>
    </source>
</reference>
<dbReference type="SMART" id="SM00710">
    <property type="entry name" value="PbH1"/>
    <property type="match status" value="6"/>
</dbReference>
<evidence type="ECO:0000313" key="4">
    <source>
        <dbReference type="Proteomes" id="UP000231259"/>
    </source>
</evidence>
<dbReference type="Pfam" id="PF13229">
    <property type="entry name" value="Beta_helix"/>
    <property type="match status" value="1"/>
</dbReference>
<evidence type="ECO:0000256" key="1">
    <source>
        <dbReference type="SAM" id="SignalP"/>
    </source>
</evidence>
<gene>
    <name evidence="3" type="ORF">P775_05695</name>
</gene>
<evidence type="ECO:0000313" key="3">
    <source>
        <dbReference type="EMBL" id="PIL21174.1"/>
    </source>
</evidence>
<sequence length="419" mass="45990">MRKSGLLALCLVLWFAPLGSVAADSQTSRVRSPGELAQTLSNAMQGGVLLLAGGDYGKLSLRDVRASDGSPLVLRSADPANPARFSGMTLRDVHNVLLENLVFDYTFREGDALSLRPFEIIRSSGVTIRNTVFDGDLARNRIQADDGFPTAFGLSVRQVSAFTLENTEIRTFYRGIVVSESGDITVRGNDLHDIRMDGMNFAQVEQVLIENNHIHDFARSLTSKDHADMIQFWTASTTAPSQHIVIRDNILNSGHGWYTQSIFMRNELVDTGRAGAEMFYRDVTIANNVILNAHAHGITIGETDGLTITNNSLLRNARSEGAKDHRSLWTPRISVAASSRNVTVARNVMSRIVGFENQGDWSLMRNLEIQDHSRMKPGFYGMLFVNPLTGDPGDLSTFLPKKGGALDGTGLGADRLQRP</sequence>
<dbReference type="EMBL" id="AWWI01000046">
    <property type="protein sequence ID" value="PIL21174.1"/>
    <property type="molecule type" value="Genomic_DNA"/>
</dbReference>
<dbReference type="Gene3D" id="2.160.20.10">
    <property type="entry name" value="Single-stranded right-handed beta-helix, Pectin lyase-like"/>
    <property type="match status" value="1"/>
</dbReference>